<comment type="similarity">
    <text evidence="6 7">Belongs to the LipB family.</text>
</comment>
<dbReference type="GO" id="GO:0005737">
    <property type="term" value="C:cytoplasm"/>
    <property type="evidence" value="ECO:0007669"/>
    <property type="project" value="UniProtKB-SubCell"/>
</dbReference>
<dbReference type="PROSITE" id="PS01313">
    <property type="entry name" value="LIPB"/>
    <property type="match status" value="1"/>
</dbReference>
<dbReference type="Gene3D" id="3.30.930.10">
    <property type="entry name" value="Bira Bifunctional Protein, Domain 2"/>
    <property type="match status" value="1"/>
</dbReference>
<evidence type="ECO:0000256" key="1">
    <source>
        <dbReference type="ARBA" id="ARBA00004821"/>
    </source>
</evidence>
<keyword evidence="2 6" id="KW-0963">Cytoplasm</keyword>
<reference evidence="12 13" key="1">
    <citation type="submission" date="2018-12" db="EMBL/GenBank/DDBJ databases">
        <authorList>
            <person name="Chong R.A."/>
        </authorList>
    </citation>
    <scope>NUCLEOTIDE SEQUENCE [LARGE SCALE GENOMIC DNA]</scope>
    <source>
        <strain evidence="12 13">Bca</strain>
    </source>
</reference>
<keyword evidence="3 6" id="KW-0808">Transferase</keyword>
<dbReference type="SUPFAM" id="SSF55681">
    <property type="entry name" value="Class II aaRS and biotin synthetases"/>
    <property type="match status" value="1"/>
</dbReference>
<evidence type="ECO:0000313" key="13">
    <source>
        <dbReference type="Proteomes" id="UP000298594"/>
    </source>
</evidence>
<evidence type="ECO:0000256" key="6">
    <source>
        <dbReference type="HAMAP-Rule" id="MF_00013"/>
    </source>
</evidence>
<dbReference type="HAMAP" id="MF_00013">
    <property type="entry name" value="LipB"/>
    <property type="match status" value="1"/>
</dbReference>
<evidence type="ECO:0000256" key="7">
    <source>
        <dbReference type="PIRNR" id="PIRNR016262"/>
    </source>
</evidence>
<dbReference type="EMBL" id="CP034879">
    <property type="protein sequence ID" value="QCI20407.1"/>
    <property type="molecule type" value="Genomic_DNA"/>
</dbReference>
<dbReference type="AlphaFoldDB" id="A0A4D6XWZ9"/>
<accession>A0A4D6XWZ9</accession>
<keyword evidence="4 6" id="KW-0012">Acyltransferase</keyword>
<dbReference type="NCBIfam" id="NF010922">
    <property type="entry name" value="PRK14342.1"/>
    <property type="match status" value="1"/>
</dbReference>
<feature type="site" description="Lowers pKa of active site Cys" evidence="6 10">
    <location>
        <position position="135"/>
    </location>
</feature>
<evidence type="ECO:0000256" key="10">
    <source>
        <dbReference type="PIRSR" id="PIRSR016262-3"/>
    </source>
</evidence>
<evidence type="ECO:0000256" key="9">
    <source>
        <dbReference type="PIRSR" id="PIRSR016262-2"/>
    </source>
</evidence>
<feature type="binding site" evidence="6 9">
    <location>
        <begin position="151"/>
        <end position="153"/>
    </location>
    <ligand>
        <name>substrate</name>
    </ligand>
</feature>
<dbReference type="GO" id="GO:0033819">
    <property type="term" value="F:lipoyl(octanoyl) transferase activity"/>
    <property type="evidence" value="ECO:0007669"/>
    <property type="project" value="UniProtKB-EC"/>
</dbReference>
<dbReference type="PIRSF" id="PIRSF016262">
    <property type="entry name" value="LPLase"/>
    <property type="match status" value="1"/>
</dbReference>
<comment type="subcellular location">
    <subcellularLocation>
        <location evidence="6">Cytoplasm</location>
    </subcellularLocation>
</comment>
<dbReference type="PROSITE" id="PS51733">
    <property type="entry name" value="BPL_LPL_CATALYTIC"/>
    <property type="match status" value="1"/>
</dbReference>
<dbReference type="RefSeq" id="WP_158359369.1">
    <property type="nucleotide sequence ID" value="NZ_CP034879.1"/>
</dbReference>
<evidence type="ECO:0000256" key="5">
    <source>
        <dbReference type="ARBA" id="ARBA00024732"/>
    </source>
</evidence>
<proteinExistence type="inferred from homology"/>
<evidence type="ECO:0000256" key="8">
    <source>
        <dbReference type="PIRSR" id="PIRSR016262-1"/>
    </source>
</evidence>
<name>A0A4D6XWZ9_9GAMM</name>
<organism evidence="12 13">
    <name type="scientific">Buchnera aphidicola</name>
    <name type="common">Brachycaudus cardui</name>
    <dbReference type="NCBI Taxonomy" id="557993"/>
    <lineage>
        <taxon>Bacteria</taxon>
        <taxon>Pseudomonadati</taxon>
        <taxon>Pseudomonadota</taxon>
        <taxon>Gammaproteobacteria</taxon>
        <taxon>Enterobacterales</taxon>
        <taxon>Erwiniaceae</taxon>
        <taxon>Buchnera</taxon>
    </lineage>
</organism>
<dbReference type="PANTHER" id="PTHR10993">
    <property type="entry name" value="OCTANOYLTRANSFERASE"/>
    <property type="match status" value="1"/>
</dbReference>
<dbReference type="NCBIfam" id="TIGR00214">
    <property type="entry name" value="lipB"/>
    <property type="match status" value="1"/>
</dbReference>
<dbReference type="FunFam" id="3.30.930.10:FF:000020">
    <property type="entry name" value="Octanoyltransferase"/>
    <property type="match status" value="1"/>
</dbReference>
<feature type="domain" description="BPL/LPL catalytic" evidence="11">
    <location>
        <begin position="32"/>
        <end position="207"/>
    </location>
</feature>
<dbReference type="GO" id="GO:0009249">
    <property type="term" value="P:protein lipoylation"/>
    <property type="evidence" value="ECO:0007669"/>
    <property type="project" value="InterPro"/>
</dbReference>
<dbReference type="InterPro" id="IPR020605">
    <property type="entry name" value="Octanoyltransferase_CS"/>
</dbReference>
<dbReference type="InterPro" id="IPR045864">
    <property type="entry name" value="aa-tRNA-synth_II/BPL/LPL"/>
</dbReference>
<dbReference type="InterPro" id="IPR004143">
    <property type="entry name" value="BPL_LPL_catalytic"/>
</dbReference>
<evidence type="ECO:0000313" key="12">
    <source>
        <dbReference type="EMBL" id="QCI20407.1"/>
    </source>
</evidence>
<evidence type="ECO:0000256" key="2">
    <source>
        <dbReference type="ARBA" id="ARBA00022490"/>
    </source>
</evidence>
<dbReference type="Proteomes" id="UP000298594">
    <property type="component" value="Chromosome"/>
</dbReference>
<evidence type="ECO:0000256" key="3">
    <source>
        <dbReference type="ARBA" id="ARBA00022679"/>
    </source>
</evidence>
<protein>
    <recommendedName>
        <fullName evidence="6 7">Octanoyltransferase</fullName>
        <ecNumber evidence="6 7">2.3.1.181</ecNumber>
    </recommendedName>
    <alternativeName>
        <fullName evidence="6">Lipoate-protein ligase B</fullName>
    </alternativeName>
    <alternativeName>
        <fullName evidence="6">Lipoyl/octanoyl transferase</fullName>
    </alternativeName>
    <alternativeName>
        <fullName evidence="6">Octanoyl-[acyl-carrier-protein]-protein N-octanoyltransferase</fullName>
    </alternativeName>
</protein>
<dbReference type="EC" id="2.3.1.181" evidence="6 7"/>
<feature type="binding site" evidence="6 9">
    <location>
        <begin position="138"/>
        <end position="140"/>
    </location>
    <ligand>
        <name>substrate</name>
    </ligand>
</feature>
<comment type="miscellaneous">
    <text evidence="6">In the reaction, the free carboxyl group of octanoic acid is attached via an amide linkage to the epsilon-amino group of a specific lysine residue of lipoyl domains of lipoate-dependent enzymes.</text>
</comment>
<dbReference type="UniPathway" id="UPA00538">
    <property type="reaction ID" value="UER00592"/>
</dbReference>
<sequence>MKNKIIFFRDLGLEQWSKTVNKMNNFILSRSFYTFDEIWFVEHYAIFTQGQNHQKDNIDFIHNIPIVNADRGGQITYHGPGQQVVYFLIDLKYRKINIRQLIDIMQTIVIETLHHFSIRANIEKKKPGVYINKKKICSLGLRIKKGSSLHGLALNVNMDLTPFTYINPCGDINIKMTQIKDFNSKITLEDTRTILIKKLSKFLDVIMIKKKQ</sequence>
<dbReference type="Pfam" id="PF21948">
    <property type="entry name" value="LplA-B_cat"/>
    <property type="match status" value="1"/>
</dbReference>
<comment type="catalytic activity">
    <reaction evidence="6 7">
        <text>octanoyl-[ACP] + L-lysyl-[protein] = N(6)-octanoyl-L-lysyl-[protein] + holo-[ACP] + H(+)</text>
        <dbReference type="Rhea" id="RHEA:17665"/>
        <dbReference type="Rhea" id="RHEA-COMP:9636"/>
        <dbReference type="Rhea" id="RHEA-COMP:9685"/>
        <dbReference type="Rhea" id="RHEA-COMP:9752"/>
        <dbReference type="Rhea" id="RHEA-COMP:9928"/>
        <dbReference type="ChEBI" id="CHEBI:15378"/>
        <dbReference type="ChEBI" id="CHEBI:29969"/>
        <dbReference type="ChEBI" id="CHEBI:64479"/>
        <dbReference type="ChEBI" id="CHEBI:78463"/>
        <dbReference type="ChEBI" id="CHEBI:78809"/>
        <dbReference type="EC" id="2.3.1.181"/>
    </reaction>
</comment>
<dbReference type="PANTHER" id="PTHR10993:SF7">
    <property type="entry name" value="LIPOYLTRANSFERASE 2, MITOCHONDRIAL-RELATED"/>
    <property type="match status" value="1"/>
</dbReference>
<evidence type="ECO:0000256" key="4">
    <source>
        <dbReference type="ARBA" id="ARBA00023315"/>
    </source>
</evidence>
<dbReference type="InterPro" id="IPR000544">
    <property type="entry name" value="Octanoyltransferase"/>
</dbReference>
<dbReference type="CDD" id="cd16444">
    <property type="entry name" value="LipB"/>
    <property type="match status" value="1"/>
</dbReference>
<feature type="active site" description="Acyl-thioester intermediate" evidence="6 8">
    <location>
        <position position="169"/>
    </location>
</feature>
<dbReference type="OrthoDB" id="9787061at2"/>
<comment type="function">
    <text evidence="5 6 7">Catalyzes the transfer of endogenously produced octanoic acid from octanoyl-acyl-carrier-protein onto the lipoyl domains of lipoate-dependent enzymes. Lipoyl-ACP can also act as a substrate although octanoyl-ACP is likely to be the physiological substrate.</text>
</comment>
<reference evidence="12 13" key="2">
    <citation type="submission" date="2019-05" db="EMBL/GenBank/DDBJ databases">
        <title>Genome evolution of the obligate endosymbiont Buchnera aphidicola.</title>
        <authorList>
            <person name="Moran N.A."/>
        </authorList>
    </citation>
    <scope>NUCLEOTIDE SEQUENCE [LARGE SCALE GENOMIC DNA]</scope>
    <source>
        <strain evidence="12 13">Bca</strain>
    </source>
</reference>
<evidence type="ECO:0000259" key="11">
    <source>
        <dbReference type="PROSITE" id="PS51733"/>
    </source>
</evidence>
<comment type="pathway">
    <text evidence="1 6 7">Protein modification; protein lipoylation via endogenous pathway; protein N(6)-(lipoyl)lysine from octanoyl-[acyl-carrier-protein]: step 1/2.</text>
</comment>
<gene>
    <name evidence="6 12" type="primary">lipB</name>
    <name evidence="12" type="ORF">D9V67_01370</name>
</gene>
<feature type="binding site" evidence="6 9">
    <location>
        <begin position="71"/>
        <end position="78"/>
    </location>
    <ligand>
        <name>substrate</name>
    </ligand>
</feature>